<proteinExistence type="predicted"/>
<dbReference type="NCBIfam" id="TIGR02744">
    <property type="entry name" value="TrbI_Ftype"/>
    <property type="match status" value="1"/>
</dbReference>
<dbReference type="Proteomes" id="UP001177595">
    <property type="component" value="Plasmid paPv4"/>
</dbReference>
<dbReference type="EMBL" id="CP123508">
    <property type="protein sequence ID" value="WGM03632.1"/>
    <property type="molecule type" value="Genomic_DNA"/>
</dbReference>
<protein>
    <submittedName>
        <fullName evidence="1">Type-F conjugative transfer system protein TrbI</fullName>
    </submittedName>
</protein>
<evidence type="ECO:0000313" key="1">
    <source>
        <dbReference type="EMBL" id="WGM03632.1"/>
    </source>
</evidence>
<dbReference type="Pfam" id="PF09677">
    <property type="entry name" value="TrbI_Ftype"/>
    <property type="match status" value="1"/>
</dbReference>
<organism evidence="1 2">
    <name type="scientific">Arsenophonus nasoniae</name>
    <name type="common">son-killer infecting Nasonia vitripennis</name>
    <dbReference type="NCBI Taxonomy" id="638"/>
    <lineage>
        <taxon>Bacteria</taxon>
        <taxon>Pseudomonadati</taxon>
        <taxon>Pseudomonadota</taxon>
        <taxon>Gammaproteobacteria</taxon>
        <taxon>Enterobacterales</taxon>
        <taxon>Morganellaceae</taxon>
        <taxon>Arsenophonus</taxon>
    </lineage>
</organism>
<dbReference type="RefSeq" id="WP_280626863.1">
    <property type="nucleotide sequence ID" value="NZ_CP123508.1"/>
</dbReference>
<name>A0AA95H076_9GAMM</name>
<geneLocation type="plasmid" evidence="1 2">
    <name>paPv4</name>
</geneLocation>
<accession>A0AA95H076</accession>
<dbReference type="InterPro" id="IPR014115">
    <property type="entry name" value="TrbI_Ftype"/>
</dbReference>
<keyword evidence="1" id="KW-0614">Plasmid</keyword>
<sequence length="127" mass="14287">MKMPFQTLTSPKMKNWGALLAGGLTLLLVNSVITLMLIKSHCPKMVTFDMKGTVDTFFTHASQKKLTEAQSQQLATRFTQTLDNTLRDYQQKNQVVILVSPAVVVGAPEVTKTIQRRVAIKMREHQQ</sequence>
<evidence type="ECO:0000313" key="2">
    <source>
        <dbReference type="Proteomes" id="UP001177595"/>
    </source>
</evidence>
<reference evidence="1" key="1">
    <citation type="submission" date="2023-04" db="EMBL/GenBank/DDBJ databases">
        <title>Genome dynamics across the evolutionary transition to endosymbiosis.</title>
        <authorList>
            <person name="Siozios S."/>
            <person name="Nadal-Jimenez P."/>
            <person name="Azagi T."/>
            <person name="Sprong H."/>
            <person name="Frost C.L."/>
            <person name="Parratt S.R."/>
            <person name="Taylor G."/>
            <person name="Brettell L."/>
            <person name="Lew K.C."/>
            <person name="Croft L."/>
            <person name="King K.C."/>
            <person name="Brockhurst M.A."/>
            <person name="Hypsa V."/>
            <person name="Novakova E."/>
            <person name="Darby A.C."/>
            <person name="Hurst G.D.D."/>
        </authorList>
    </citation>
    <scope>NUCLEOTIDE SEQUENCE</scope>
    <source>
        <strain evidence="1">APv</strain>
        <plasmid evidence="1">paPv4</plasmid>
    </source>
</reference>
<dbReference type="AlphaFoldDB" id="A0AA95H076"/>
<gene>
    <name evidence="1" type="primary">trbI</name>
    <name evidence="1" type="ORF">QE210_19625</name>
</gene>